<dbReference type="SMART" id="SM00355">
    <property type="entry name" value="ZnF_C2H2"/>
    <property type="match status" value="4"/>
</dbReference>
<proteinExistence type="predicted"/>
<accession>A0A6C0KI77</accession>
<dbReference type="AlphaFoldDB" id="A0A6C0KI77"/>
<name>A0A6C0KI77_9ZZZZ</name>
<evidence type="ECO:0000256" key="1">
    <source>
        <dbReference type="SAM" id="Coils"/>
    </source>
</evidence>
<keyword evidence="1" id="KW-0175">Coiled coil</keyword>
<feature type="coiled-coil region" evidence="1">
    <location>
        <begin position="337"/>
        <end position="371"/>
    </location>
</feature>
<evidence type="ECO:0000259" key="2">
    <source>
        <dbReference type="PROSITE" id="PS50157"/>
    </source>
</evidence>
<dbReference type="Gene3D" id="3.30.160.60">
    <property type="entry name" value="Classic Zinc Finger"/>
    <property type="match status" value="1"/>
</dbReference>
<feature type="domain" description="C2H2-type" evidence="2">
    <location>
        <begin position="276"/>
        <end position="307"/>
    </location>
</feature>
<organism evidence="4">
    <name type="scientific">viral metagenome</name>
    <dbReference type="NCBI Taxonomy" id="1070528"/>
    <lineage>
        <taxon>unclassified sequences</taxon>
        <taxon>metagenomes</taxon>
        <taxon>organismal metagenomes</taxon>
    </lineage>
</organism>
<evidence type="ECO:0000313" key="4">
    <source>
        <dbReference type="EMBL" id="QHU17023.1"/>
    </source>
</evidence>
<dbReference type="Pfam" id="PF01541">
    <property type="entry name" value="GIY-YIG"/>
    <property type="match status" value="1"/>
</dbReference>
<dbReference type="SUPFAM" id="SSF57667">
    <property type="entry name" value="beta-beta-alpha zinc fingers"/>
    <property type="match status" value="1"/>
</dbReference>
<dbReference type="InterPro" id="IPR036236">
    <property type="entry name" value="Znf_C2H2_sf"/>
</dbReference>
<dbReference type="InterPro" id="IPR013087">
    <property type="entry name" value="Znf_C2H2_type"/>
</dbReference>
<protein>
    <recommendedName>
        <fullName evidence="2">C2H2-type domain-containing protein</fullName>
    </recommendedName>
</protein>
<reference evidence="4" key="1">
    <citation type="journal article" date="2020" name="Nature">
        <title>Giant virus diversity and host interactions through global metagenomics.</title>
        <authorList>
            <person name="Schulz F."/>
            <person name="Roux S."/>
            <person name="Paez-Espino D."/>
            <person name="Jungbluth S."/>
            <person name="Walsh D.A."/>
            <person name="Denef V.J."/>
            <person name="McMahon K.D."/>
            <person name="Konstantinidis K.T."/>
            <person name="Eloe-Fadrosh E.A."/>
            <person name="Kyrpides N.C."/>
            <person name="Woyke T."/>
        </authorList>
    </citation>
    <scope>NUCLEOTIDE SEQUENCE</scope>
    <source>
        <strain evidence="3">GVMAG-M-3300023179-152</strain>
        <strain evidence="4">GVMAG-S-3300012000-53</strain>
    </source>
</reference>
<dbReference type="EMBL" id="MN740897">
    <property type="protein sequence ID" value="QHU17023.1"/>
    <property type="molecule type" value="Genomic_DNA"/>
</dbReference>
<dbReference type="PROSITE" id="PS50157">
    <property type="entry name" value="ZINC_FINGER_C2H2_2"/>
    <property type="match status" value="1"/>
</dbReference>
<dbReference type="EMBL" id="MN739772">
    <property type="protein sequence ID" value="QHT25563.1"/>
    <property type="molecule type" value="Genomic_DNA"/>
</dbReference>
<evidence type="ECO:0000313" key="3">
    <source>
        <dbReference type="EMBL" id="QHT25563.1"/>
    </source>
</evidence>
<dbReference type="InterPro" id="IPR000305">
    <property type="entry name" value="GIY-YIG_endonuc"/>
</dbReference>
<sequence>MPKTEIDYSNTIIYKITCKDINIKDVYVGHTTNFVQRKHAHKQSCINIKSLNYKCKLYEVIRNNGGWNNWIMEIVGFFNCKDHYEARKKEQEYFELLHATLNSIEPMPKPKQKIEKHPPSEKKIIEKRPPSEKKIYYCEVCKVKLQNLKCMEIHNQRKKHIQNQKQILEQNNVINKNNNINIDNNKSHKYHCKTCDYSTSRLNDYIKHNSTAKHQNAMKTGNLELNGIENFTARKIMYECIHCDYNTSHKGDFTKHNSSIKHMKKSQQMEANEQQHKCNICDKEFNTQSGLWKHRKKCSTVHTNISDDQNICKVIADEENKVSITNNIPIGVIMEVIKQSKELQNVLIEQNKELQNKLLEQNAEHHKQLIELAKKPSMVNSNITNNNNNNQFNLNFFLNETCKNAMNIQDFIQSIKLTTHDFETTGRIGFVDGISRIFINELKRLEVERRPLHCTDVKRETVYVKDNDTWEKENQEKKKLKWAINSIAQLNLNQVQQWQQEYPECAENNTKANTKFNEMAMVALGGFGDEQESKFREKIMKNVLKEIVVSKDM</sequence>